<evidence type="ECO:0000259" key="1">
    <source>
        <dbReference type="Pfam" id="PF12146"/>
    </source>
</evidence>
<dbReference type="Gene3D" id="3.40.50.1820">
    <property type="entry name" value="alpha/beta hydrolase"/>
    <property type="match status" value="1"/>
</dbReference>
<evidence type="ECO:0000313" key="2">
    <source>
        <dbReference type="EMBL" id="KZE13527.1"/>
    </source>
</evidence>
<dbReference type="InterPro" id="IPR029058">
    <property type="entry name" value="AB_hydrolase_fold"/>
</dbReference>
<proteinExistence type="predicted"/>
<accession>A0ABR5YCT8</accession>
<evidence type="ECO:0000313" key="3">
    <source>
        <dbReference type="Proteomes" id="UP000076609"/>
    </source>
</evidence>
<dbReference type="EMBL" id="LQQO01000021">
    <property type="protein sequence ID" value="KZE13527.1"/>
    <property type="molecule type" value="Genomic_DNA"/>
</dbReference>
<comment type="caution">
    <text evidence="2">The sequence shown here is derived from an EMBL/GenBank/DDBJ whole genome shotgun (WGS) entry which is preliminary data.</text>
</comment>
<dbReference type="Pfam" id="PF12146">
    <property type="entry name" value="Hydrolase_4"/>
    <property type="match status" value="1"/>
</dbReference>
<feature type="domain" description="Serine aminopeptidase S33" evidence="1">
    <location>
        <begin position="83"/>
        <end position="157"/>
    </location>
</feature>
<keyword evidence="3" id="KW-1185">Reference proteome</keyword>
<gene>
    <name evidence="2" type="ORF">AVT10_15730</name>
</gene>
<organism evidence="2 3">
    <name type="scientific">Sphingomonas hankookensis</name>
    <dbReference type="NCBI Taxonomy" id="563996"/>
    <lineage>
        <taxon>Bacteria</taxon>
        <taxon>Pseudomonadati</taxon>
        <taxon>Pseudomonadota</taxon>
        <taxon>Alphaproteobacteria</taxon>
        <taxon>Sphingomonadales</taxon>
        <taxon>Sphingomonadaceae</taxon>
        <taxon>Sphingomonas</taxon>
    </lineage>
</organism>
<dbReference type="SUPFAM" id="SSF53474">
    <property type="entry name" value="alpha/beta-Hydrolases"/>
    <property type="match status" value="1"/>
</dbReference>
<name>A0ABR5YCT8_9SPHN</name>
<dbReference type="Proteomes" id="UP000076609">
    <property type="component" value="Unassembled WGS sequence"/>
</dbReference>
<sequence length="233" mass="24710">MPPPPLGQFLIETPRAALALAGVPFRWRQALAGVPRASGEPVMLLPGLFNSDRSMTIMARYLRDLGHAPSGWGLGRNFGQRSIGTDASALIDRVDALAQVAGRPVAMVGVSMGGIMARLVAHRRPDLIEQVVTVASPYAGPARSTRVWRLYEWISGESVDDPAVLALADEVRRPLPVPATAIWSASDGLVNGLGCHAPGEPGCRAVEVVSSHYGVQTRLIVLRAVAMALAGNR</sequence>
<dbReference type="InterPro" id="IPR022742">
    <property type="entry name" value="Hydrolase_4"/>
</dbReference>
<reference evidence="3" key="1">
    <citation type="submission" date="2016-01" db="EMBL/GenBank/DDBJ databases">
        <title>Draft genome of Chromobacterium sp. F49.</title>
        <authorList>
            <person name="Hong K.W."/>
        </authorList>
    </citation>
    <scope>NUCLEOTIDE SEQUENCE [LARGE SCALE GENOMIC DNA]</scope>
    <source>
        <strain evidence="3">CN3</strain>
    </source>
</reference>
<protein>
    <recommendedName>
        <fullName evidence="1">Serine aminopeptidase S33 domain-containing protein</fullName>
    </recommendedName>
</protein>